<evidence type="ECO:0000313" key="4">
    <source>
        <dbReference type="Proteomes" id="UP000637980"/>
    </source>
</evidence>
<dbReference type="InterPro" id="IPR035421">
    <property type="entry name" value="Terminase_6C"/>
</dbReference>
<dbReference type="Proteomes" id="UP000637980">
    <property type="component" value="Unassembled WGS sequence"/>
</dbReference>
<dbReference type="Pfam" id="PF03237">
    <property type="entry name" value="Terminase_6N"/>
    <property type="match status" value="1"/>
</dbReference>
<evidence type="ECO:0000256" key="1">
    <source>
        <dbReference type="ARBA" id="ARBA00022612"/>
    </source>
</evidence>
<evidence type="ECO:0000313" key="3">
    <source>
        <dbReference type="EMBL" id="GHB19584.1"/>
    </source>
</evidence>
<dbReference type="EMBL" id="BMXE01000001">
    <property type="protein sequence ID" value="GHB19584.1"/>
    <property type="molecule type" value="Genomic_DNA"/>
</dbReference>
<proteinExistence type="predicted"/>
<accession>A0ABQ3DXK3</accession>
<protein>
    <submittedName>
        <fullName evidence="3">DNA-packaging protein</fullName>
    </submittedName>
</protein>
<keyword evidence="1" id="KW-1188">Viral release from host cell</keyword>
<evidence type="ECO:0000259" key="2">
    <source>
        <dbReference type="Pfam" id="PF17289"/>
    </source>
</evidence>
<feature type="domain" description="Terminase large subunit gp17-like C-terminal" evidence="2">
    <location>
        <begin position="282"/>
        <end position="428"/>
    </location>
</feature>
<dbReference type="Gene3D" id="3.40.50.300">
    <property type="entry name" value="P-loop containing nucleotide triphosphate hydrolases"/>
    <property type="match status" value="1"/>
</dbReference>
<name>A0ABQ3DXK3_9HYPH</name>
<dbReference type="Pfam" id="PF17289">
    <property type="entry name" value="Terminase_6C"/>
    <property type="match status" value="1"/>
</dbReference>
<keyword evidence="4" id="KW-1185">Reference proteome</keyword>
<dbReference type="RefSeq" id="WP_189434962.1">
    <property type="nucleotide sequence ID" value="NZ_BMXE01000001.1"/>
</dbReference>
<gene>
    <name evidence="3" type="ORF">GCM10007094_04380</name>
</gene>
<reference evidence="4" key="1">
    <citation type="journal article" date="2019" name="Int. J. Syst. Evol. Microbiol.">
        <title>The Global Catalogue of Microorganisms (GCM) 10K type strain sequencing project: providing services to taxonomists for standard genome sequencing and annotation.</title>
        <authorList>
            <consortium name="The Broad Institute Genomics Platform"/>
            <consortium name="The Broad Institute Genome Sequencing Center for Infectious Disease"/>
            <person name="Wu L."/>
            <person name="Ma J."/>
        </authorList>
    </citation>
    <scope>NUCLEOTIDE SEQUENCE [LARGE SCALE GENOMIC DNA]</scope>
    <source>
        <strain evidence="4">KCTC 12861</strain>
    </source>
</reference>
<sequence length="443" mass="48771">MTRCDNSFRSALQACVAQGKLNDFIASLTKEELRFIQHNWQLFAHAHQRAPVGNWATWLLMGGRGAGKTRAGAEWVRSKVNGEGWAGPAAGNIALVGQTYADVREVMIEGISGLLAVHPSGQKPQWNPSRRRLEWPNGAVARAFSSEDPEALRGPQFDAAWCDEAGKWSNAIETFDMLQFGLRLGSRPQQLVTTTPKSTPLLKLLLQDKRTVVTKAGTKANAAFLAEAFLEQMAERYGGTRLGRQELDGELIEDREDALFARKWFEAGRLRQVPDLKRIVVAIDPPATSGKSADACGIIAVGINETAEMFVLRDRTAQGLRPALWAEQAIKLYHELEANCLLAEVNQGGEMVREVIESVDASVPVKSVHATRSKRRRAEPVALLYEQGRVHHCGVFPELEDELADFGAGGLSSGKSPDRLDALVWAITELNRRPAGKPRLRKL</sequence>
<dbReference type="InterPro" id="IPR027417">
    <property type="entry name" value="P-loop_NTPase"/>
</dbReference>
<comment type="caution">
    <text evidence="3">The sequence shown here is derived from an EMBL/GenBank/DDBJ whole genome shotgun (WGS) entry which is preliminary data.</text>
</comment>
<organism evidence="3 4">
    <name type="scientific">Pseudovibrio japonicus</name>
    <dbReference type="NCBI Taxonomy" id="366534"/>
    <lineage>
        <taxon>Bacteria</taxon>
        <taxon>Pseudomonadati</taxon>
        <taxon>Pseudomonadota</taxon>
        <taxon>Alphaproteobacteria</taxon>
        <taxon>Hyphomicrobiales</taxon>
        <taxon>Stappiaceae</taxon>
        <taxon>Pseudovibrio</taxon>
    </lineage>
</organism>
<dbReference type="Gene3D" id="3.30.420.240">
    <property type="match status" value="1"/>
</dbReference>